<dbReference type="Proteomes" id="UP000324738">
    <property type="component" value="Unassembled WGS sequence"/>
</dbReference>
<keyword evidence="2" id="KW-0472">Membrane</keyword>
<feature type="compositionally biased region" description="Low complexity" evidence="1">
    <location>
        <begin position="201"/>
        <end position="227"/>
    </location>
</feature>
<feature type="region of interest" description="Disordered" evidence="1">
    <location>
        <begin position="269"/>
        <end position="291"/>
    </location>
</feature>
<reference evidence="3 4" key="1">
    <citation type="submission" date="2019-08" db="EMBL/GenBank/DDBJ databases">
        <title>Aureimonas fodiniaquatilis sp. nov., isolated from a coal mine wastewater.</title>
        <authorList>
            <person name="Kim W."/>
        </authorList>
    </citation>
    <scope>NUCLEOTIDE SEQUENCE [LARGE SCALE GENOMIC DNA]</scope>
    <source>
        <strain evidence="3 4">CAU 1482</strain>
    </source>
</reference>
<keyword evidence="2" id="KW-1133">Transmembrane helix</keyword>
<keyword evidence="2" id="KW-0812">Transmembrane</keyword>
<feature type="region of interest" description="Disordered" evidence="1">
    <location>
        <begin position="130"/>
        <end position="154"/>
    </location>
</feature>
<feature type="transmembrane region" description="Helical" evidence="2">
    <location>
        <begin position="157"/>
        <end position="177"/>
    </location>
</feature>
<evidence type="ECO:0000256" key="2">
    <source>
        <dbReference type="SAM" id="Phobius"/>
    </source>
</evidence>
<dbReference type="RefSeq" id="WP_149300437.1">
    <property type="nucleotide sequence ID" value="NZ_VTWH01000002.1"/>
</dbReference>
<organism evidence="3 4">
    <name type="scientific">Aureimonas fodinaquatilis</name>
    <dbReference type="NCBI Taxonomy" id="2565783"/>
    <lineage>
        <taxon>Bacteria</taxon>
        <taxon>Pseudomonadati</taxon>
        <taxon>Pseudomonadota</taxon>
        <taxon>Alphaproteobacteria</taxon>
        <taxon>Hyphomicrobiales</taxon>
        <taxon>Aurantimonadaceae</taxon>
        <taxon>Aureimonas</taxon>
    </lineage>
</organism>
<feature type="compositionally biased region" description="Low complexity" evidence="1">
    <location>
        <begin position="94"/>
        <end position="106"/>
    </location>
</feature>
<dbReference type="OrthoDB" id="8442940at2"/>
<dbReference type="EMBL" id="VTWH01000002">
    <property type="protein sequence ID" value="KAA0971126.1"/>
    <property type="molecule type" value="Genomic_DNA"/>
</dbReference>
<gene>
    <name evidence="3" type="ORF">FPY71_11840</name>
</gene>
<feature type="compositionally biased region" description="Low complexity" evidence="1">
    <location>
        <begin position="269"/>
        <end position="282"/>
    </location>
</feature>
<proteinExistence type="predicted"/>
<comment type="caution">
    <text evidence="3">The sequence shown here is derived from an EMBL/GenBank/DDBJ whole genome shotgun (WGS) entry which is preliminary data.</text>
</comment>
<sequence>MADLSAVLRKTIDGLPGANPQLRAKVYEKARAAINRQIAVANPPLPDEVAAARLRALEDAIAQTEADYLALEGHSPDEAEPDIDNDRAPDEAEVAAAAQTPLTPAAPVMPVSLEPAASAEEHQAAEVYEDANIPAADMQGPRYPAPRRSEAKSGSKAPLIVGLVVLGLIGAGAAAYYSGAFAPALPIDGQQAAVEPEEGAGEVTTPPEPATDGTATGEAAEGTETPAVQEPGAREYTQRLLPDGTETDAGPGTSTANVFDEGTDVSAAAPAAPVTSPDPVAPGVTPDAGTEAVLPEGTQSVVFYEERFNSVPGSQHGGNVRWSIVNEPPADGQDPEPAIRGVVDVPDKNMQMTLTIRRNADTTLPASHVIEMLFTVPDNFTGGEIANVQRLALKPNEQDRGRPLIGVAGKISDGFFWVALNNLQQVVDDNLNLMANEQWIDIPLAYESGQRALMSLEKGPEGDAVFKQALDDWRGRS</sequence>
<keyword evidence="4" id="KW-1185">Reference proteome</keyword>
<evidence type="ECO:0000256" key="1">
    <source>
        <dbReference type="SAM" id="MobiDB-lite"/>
    </source>
</evidence>
<feature type="region of interest" description="Disordered" evidence="1">
    <location>
        <begin position="74"/>
        <end position="106"/>
    </location>
</feature>
<feature type="region of interest" description="Disordered" evidence="1">
    <location>
        <begin position="193"/>
        <end position="234"/>
    </location>
</feature>
<evidence type="ECO:0000313" key="4">
    <source>
        <dbReference type="Proteomes" id="UP000324738"/>
    </source>
</evidence>
<dbReference type="AlphaFoldDB" id="A0A5B0DX99"/>
<protein>
    <submittedName>
        <fullName evidence="3">Uncharacterized protein</fullName>
    </submittedName>
</protein>
<evidence type="ECO:0000313" key="3">
    <source>
        <dbReference type="EMBL" id="KAA0971126.1"/>
    </source>
</evidence>
<name>A0A5B0DX99_9HYPH</name>
<accession>A0A5B0DX99</accession>